<proteinExistence type="predicted"/>
<dbReference type="GO" id="GO:0016787">
    <property type="term" value="F:hydrolase activity"/>
    <property type="evidence" value="ECO:0007669"/>
    <property type="project" value="UniProtKB-KW"/>
</dbReference>
<gene>
    <name evidence="3" type="ORF">BET01_17235</name>
</gene>
<accession>A0A419T570</accession>
<sequence length="146" mass="16981">MVTEVKFYNEVEDDKLKFAVIISRTQGKWVFCKHKDRDTYEAPGGHREPGEAILVTAMRELQEETGAIDFELKPVCVYSVSNKRVTGEQIGEEFFGMLCYAEIQTFEKELHSEIDSIWITKHLPDNWTYPSIQPELIKKVKQLGYF</sequence>
<dbReference type="InterPro" id="IPR020084">
    <property type="entry name" value="NUDIX_hydrolase_CS"/>
</dbReference>
<dbReference type="OrthoDB" id="9131041at2"/>
<dbReference type="PROSITE" id="PS00893">
    <property type="entry name" value="NUDIX_BOX"/>
    <property type="match status" value="1"/>
</dbReference>
<dbReference type="CDD" id="cd04665">
    <property type="entry name" value="NUDIX_RppH"/>
    <property type="match status" value="1"/>
</dbReference>
<dbReference type="InterPro" id="IPR000086">
    <property type="entry name" value="NUDIX_hydrolase_dom"/>
</dbReference>
<organism evidence="3 4">
    <name type="scientific">Lacrimispora algidixylanolytica</name>
    <dbReference type="NCBI Taxonomy" id="94868"/>
    <lineage>
        <taxon>Bacteria</taxon>
        <taxon>Bacillati</taxon>
        <taxon>Bacillota</taxon>
        <taxon>Clostridia</taxon>
        <taxon>Lachnospirales</taxon>
        <taxon>Lachnospiraceae</taxon>
        <taxon>Lacrimispora</taxon>
    </lineage>
</organism>
<evidence type="ECO:0000259" key="2">
    <source>
        <dbReference type="PROSITE" id="PS51462"/>
    </source>
</evidence>
<dbReference type="EMBL" id="MCIA01000010">
    <property type="protein sequence ID" value="RKD32707.1"/>
    <property type="molecule type" value="Genomic_DNA"/>
</dbReference>
<dbReference type="InterPro" id="IPR015797">
    <property type="entry name" value="NUDIX_hydrolase-like_dom_sf"/>
</dbReference>
<feature type="domain" description="Nudix hydrolase" evidence="2">
    <location>
        <begin position="13"/>
        <end position="145"/>
    </location>
</feature>
<evidence type="ECO:0000313" key="3">
    <source>
        <dbReference type="EMBL" id="RKD32707.1"/>
    </source>
</evidence>
<dbReference type="SUPFAM" id="SSF55811">
    <property type="entry name" value="Nudix"/>
    <property type="match status" value="1"/>
</dbReference>
<evidence type="ECO:0000313" key="4">
    <source>
        <dbReference type="Proteomes" id="UP000284277"/>
    </source>
</evidence>
<keyword evidence="1" id="KW-0378">Hydrolase</keyword>
<keyword evidence="4" id="KW-1185">Reference proteome</keyword>
<reference evidence="3 4" key="1">
    <citation type="submission" date="2016-08" db="EMBL/GenBank/DDBJ databases">
        <title>A new outlook on sporulation: Clostridium algidixylanolyticum.</title>
        <authorList>
            <person name="Poppleton D.I."/>
            <person name="Gribaldo S."/>
        </authorList>
    </citation>
    <scope>NUCLEOTIDE SEQUENCE [LARGE SCALE GENOMIC DNA]</scope>
    <source>
        <strain evidence="3 4">SPL73</strain>
    </source>
</reference>
<dbReference type="Proteomes" id="UP000284277">
    <property type="component" value="Unassembled WGS sequence"/>
</dbReference>
<dbReference type="PROSITE" id="PS51462">
    <property type="entry name" value="NUDIX"/>
    <property type="match status" value="1"/>
</dbReference>
<name>A0A419T570_9FIRM</name>
<comment type="caution">
    <text evidence="3">The sequence shown here is derived from an EMBL/GenBank/DDBJ whole genome shotgun (WGS) entry which is preliminary data.</text>
</comment>
<dbReference type="AlphaFoldDB" id="A0A419T570"/>
<dbReference type="InterPro" id="IPR014078">
    <property type="entry name" value="Nudix_YtkD"/>
</dbReference>
<dbReference type="Pfam" id="PF00293">
    <property type="entry name" value="NUDIX"/>
    <property type="match status" value="1"/>
</dbReference>
<dbReference type="Gene3D" id="3.90.79.10">
    <property type="entry name" value="Nucleoside Triphosphate Pyrophosphohydrolase"/>
    <property type="match status" value="1"/>
</dbReference>
<protein>
    <submittedName>
        <fullName evidence="3">DNA mismatch repair protein MutT</fullName>
    </submittedName>
</protein>
<evidence type="ECO:0000256" key="1">
    <source>
        <dbReference type="ARBA" id="ARBA00022801"/>
    </source>
</evidence>